<dbReference type="GO" id="GO:0140662">
    <property type="term" value="F:ATP-dependent protein folding chaperone"/>
    <property type="evidence" value="ECO:0007669"/>
    <property type="project" value="InterPro"/>
</dbReference>
<accession>A0AA43RJP8</accession>
<dbReference type="Gene3D" id="3.30.565.10">
    <property type="entry name" value="Histidine kinase-like ATPase, C-terminal domain"/>
    <property type="match status" value="1"/>
</dbReference>
<feature type="binding site" evidence="6">
    <location>
        <position position="88"/>
    </location>
    <ligand>
        <name>ATP</name>
        <dbReference type="ChEBI" id="CHEBI:30616"/>
    </ligand>
</feature>
<dbReference type="PIRSF" id="PIRSF002583">
    <property type="entry name" value="Hsp90"/>
    <property type="match status" value="1"/>
</dbReference>
<dbReference type="PROSITE" id="PS00298">
    <property type="entry name" value="HSP90"/>
    <property type="match status" value="1"/>
</dbReference>
<comment type="similarity">
    <text evidence="1 5">Belongs to the heat shock protein 90 family.</text>
</comment>
<dbReference type="InterPro" id="IPR001404">
    <property type="entry name" value="Hsp90_fam"/>
</dbReference>
<dbReference type="Gene3D" id="1.20.120.790">
    <property type="entry name" value="Heat shock protein 90, C-terminal domain"/>
    <property type="match status" value="1"/>
</dbReference>
<dbReference type="PRINTS" id="PR00775">
    <property type="entry name" value="HEATSHOCK90"/>
</dbReference>
<dbReference type="Pfam" id="PF13589">
    <property type="entry name" value="HATPase_c_3"/>
    <property type="match status" value="1"/>
</dbReference>
<evidence type="ECO:0000256" key="2">
    <source>
        <dbReference type="ARBA" id="ARBA00022741"/>
    </source>
</evidence>
<dbReference type="InterPro" id="IPR036890">
    <property type="entry name" value="HATPase_C_sf"/>
</dbReference>
<dbReference type="SUPFAM" id="SSF54211">
    <property type="entry name" value="Ribosomal protein S5 domain 2-like"/>
    <property type="match status" value="1"/>
</dbReference>
<comment type="subunit">
    <text evidence="5">Homodimer.</text>
</comment>
<keyword evidence="8" id="KW-1185">Reference proteome</keyword>
<dbReference type="Pfam" id="PF00183">
    <property type="entry name" value="HSP90"/>
    <property type="match status" value="1"/>
</dbReference>
<sequence>MKQFKAESKKLLDLVINSIYTNKDVFLRELISNASDAYDKLQLAQASENVGTEQGNVHEIRLSFDINKRTITISDNGIGMSATELETNLGTIAHSASLEVKSGEQAQSSDDVDIIGQFGVGFYSCFMVADHVDVISRAYESSEANQWTSDGLEGFSISPATRALNGTDIILHLRADTDDFDYSKFLSHSALSELVKRYSNYIRYPITMELTRKQEMPQSDKKRNQEPLFEDCTEVVTLNSMTPIWTRPKSEVPQSEYDTFYMDEFDDKKPPLRTISMHARGGKNCDVLLFIPSEPPADFFSSEFKKGLELYSSNVMIMERCPELLSEAFGFIRGVVDSPDISLNLSRETLQQDQFLKAIASQIRIRVKAELEDMRDNERDLYEEFFGEFGRIFKFAIYATFGAQNAELEDLLMYFTANKERPSTLREYKDNMPDNQPCIFYASGSEAAERLEASPAVTAITSKGFDVLLCTDSIDEFALMTLREYDSVPIKTVAADDLMLESEQELEAISHINNECSRLFSFIAKNLGDKVVEVTASTRLNEIPACISAKGPVSLGMEKYFSTAASDSGAPRAQHVFELNPHHRIFKTITDAYERGDESLVARYAIILYSQALLAEGLPIDDLASYSKAIYDLM</sequence>
<dbReference type="SUPFAM" id="SSF110942">
    <property type="entry name" value="HSP90 C-terminal domain"/>
    <property type="match status" value="1"/>
</dbReference>
<dbReference type="Gene3D" id="3.30.230.80">
    <property type="match status" value="1"/>
</dbReference>
<dbReference type="GO" id="GO:0005737">
    <property type="term" value="C:cytoplasm"/>
    <property type="evidence" value="ECO:0007669"/>
    <property type="project" value="UniProtKB-SubCell"/>
</dbReference>
<dbReference type="Gene3D" id="3.40.50.11260">
    <property type="match status" value="1"/>
</dbReference>
<comment type="subcellular location">
    <subcellularLocation>
        <location evidence="5">Cytoplasm</location>
    </subcellularLocation>
</comment>
<dbReference type="HAMAP" id="MF_00505">
    <property type="entry name" value="HSP90"/>
    <property type="match status" value="1"/>
</dbReference>
<dbReference type="EMBL" id="JAUMVS010000089">
    <property type="protein sequence ID" value="MDO4842086.1"/>
    <property type="molecule type" value="Genomic_DNA"/>
</dbReference>
<keyword evidence="5" id="KW-0346">Stress response</keyword>
<evidence type="ECO:0000313" key="8">
    <source>
        <dbReference type="Proteomes" id="UP001168575"/>
    </source>
</evidence>
<feature type="binding site" evidence="6">
    <location>
        <position position="167"/>
    </location>
    <ligand>
        <name>ATP</name>
        <dbReference type="ChEBI" id="CHEBI:30616"/>
    </ligand>
</feature>
<evidence type="ECO:0000256" key="3">
    <source>
        <dbReference type="ARBA" id="ARBA00022840"/>
    </source>
</evidence>
<gene>
    <name evidence="5 7" type="primary">htpG</name>
    <name evidence="7" type="ORF">Q3982_05360</name>
</gene>
<dbReference type="GO" id="GO:0005524">
    <property type="term" value="F:ATP binding"/>
    <property type="evidence" value="ECO:0007669"/>
    <property type="project" value="UniProtKB-UniRule"/>
</dbReference>
<feature type="region of interest" description="A; substrate-binding" evidence="5">
    <location>
        <begin position="1"/>
        <end position="347"/>
    </location>
</feature>
<evidence type="ECO:0000256" key="6">
    <source>
        <dbReference type="PIRSR" id="PIRSR002583-1"/>
    </source>
</evidence>
<dbReference type="CDD" id="cd16927">
    <property type="entry name" value="HATPase_Hsp90-like"/>
    <property type="match status" value="1"/>
</dbReference>
<dbReference type="AlphaFoldDB" id="A0AA43RJP8"/>
<dbReference type="InterPro" id="IPR020575">
    <property type="entry name" value="Hsp90_N"/>
</dbReference>
<keyword evidence="5" id="KW-0963">Cytoplasm</keyword>
<feature type="binding site" evidence="6">
    <location>
        <position position="347"/>
    </location>
    <ligand>
        <name>ATP</name>
        <dbReference type="ChEBI" id="CHEBI:30616"/>
    </ligand>
</feature>
<reference evidence="7" key="1">
    <citation type="submission" date="2023-07" db="EMBL/GenBank/DDBJ databases">
        <title>Between Cages and Wild: Unraveling the Impact of Captivity on Animal Microbiomes and Antimicrobial Resistance.</title>
        <authorList>
            <person name="Schmartz G.P."/>
            <person name="Rehner J."/>
            <person name="Schuff M.J."/>
            <person name="Becker S.L."/>
            <person name="Kravczyk M."/>
            <person name="Gurevich A."/>
            <person name="Francke R."/>
            <person name="Mueller R."/>
            <person name="Keller V."/>
            <person name="Keller A."/>
        </authorList>
    </citation>
    <scope>NUCLEOTIDE SEQUENCE</scope>
    <source>
        <strain evidence="7">S12M_St_49</strain>
    </source>
</reference>
<organism evidence="7 8">
    <name type="scientific">Phoenicibacter congonensis</name>
    <dbReference type="NCBI Taxonomy" id="1944646"/>
    <lineage>
        <taxon>Bacteria</taxon>
        <taxon>Bacillati</taxon>
        <taxon>Actinomycetota</taxon>
        <taxon>Coriobacteriia</taxon>
        <taxon>Eggerthellales</taxon>
        <taxon>Eggerthellaceae</taxon>
        <taxon>Phoenicibacter</taxon>
    </lineage>
</organism>
<feature type="binding site" evidence="6">
    <location>
        <position position="29"/>
    </location>
    <ligand>
        <name>ATP</name>
        <dbReference type="ChEBI" id="CHEBI:30616"/>
    </ligand>
</feature>
<feature type="binding site" evidence="6">
    <location>
        <position position="75"/>
    </location>
    <ligand>
        <name>ATP</name>
        <dbReference type="ChEBI" id="CHEBI:30616"/>
    </ligand>
</feature>
<keyword evidence="4 5" id="KW-0143">Chaperone</keyword>
<dbReference type="GO" id="GO:0016887">
    <property type="term" value="F:ATP hydrolysis activity"/>
    <property type="evidence" value="ECO:0007669"/>
    <property type="project" value="InterPro"/>
</dbReference>
<comment type="caution">
    <text evidence="7">The sequence shown here is derived from an EMBL/GenBank/DDBJ whole genome shotgun (WGS) entry which is preliminary data.</text>
</comment>
<dbReference type="PANTHER" id="PTHR11528">
    <property type="entry name" value="HEAT SHOCK PROTEIN 90 FAMILY MEMBER"/>
    <property type="match status" value="1"/>
</dbReference>
<protein>
    <recommendedName>
        <fullName evidence="5">Chaperone protein HtpG</fullName>
    </recommendedName>
    <alternativeName>
        <fullName evidence="5">Heat shock protein HtpG</fullName>
    </alternativeName>
    <alternativeName>
        <fullName evidence="5">High temperature protein G</fullName>
    </alternativeName>
</protein>
<comment type="caution">
    <text evidence="5">Lacks conserved residue(s) required for the propagation of feature annotation.</text>
</comment>
<keyword evidence="2 5" id="KW-0547">Nucleotide-binding</keyword>
<name>A0AA43RJP8_9ACTN</name>
<evidence type="ECO:0000256" key="1">
    <source>
        <dbReference type="ARBA" id="ARBA00008239"/>
    </source>
</evidence>
<dbReference type="SUPFAM" id="SSF55874">
    <property type="entry name" value="ATPase domain of HSP90 chaperone/DNA topoisomerase II/histidine kinase"/>
    <property type="match status" value="1"/>
</dbReference>
<dbReference type="InterPro" id="IPR020568">
    <property type="entry name" value="Ribosomal_Su5_D2-typ_SF"/>
</dbReference>
<evidence type="ECO:0000313" key="7">
    <source>
        <dbReference type="EMBL" id="MDO4842086.1"/>
    </source>
</evidence>
<feature type="binding site" evidence="6">
    <location>
        <position position="33"/>
    </location>
    <ligand>
        <name>ATP</name>
        <dbReference type="ChEBI" id="CHEBI:30616"/>
    </ligand>
</feature>
<proteinExistence type="inferred from homology"/>
<feature type="binding site" evidence="6">
    <location>
        <position position="80"/>
    </location>
    <ligand>
        <name>ATP</name>
        <dbReference type="ChEBI" id="CHEBI:30616"/>
    </ligand>
</feature>
<keyword evidence="3 5" id="KW-0067">ATP-binding</keyword>
<evidence type="ECO:0000256" key="5">
    <source>
        <dbReference type="HAMAP-Rule" id="MF_00505"/>
    </source>
</evidence>
<dbReference type="InterPro" id="IPR037196">
    <property type="entry name" value="HSP90_C"/>
</dbReference>
<dbReference type="Proteomes" id="UP001168575">
    <property type="component" value="Unassembled WGS sequence"/>
</dbReference>
<comment type="function">
    <text evidence="5">Molecular chaperone. Has ATPase activity.</text>
</comment>
<dbReference type="InterPro" id="IPR019805">
    <property type="entry name" value="Heat_shock_protein_90_CS"/>
</dbReference>
<dbReference type="GO" id="GO:0051082">
    <property type="term" value="F:unfolded protein binding"/>
    <property type="evidence" value="ECO:0007669"/>
    <property type="project" value="UniProtKB-UniRule"/>
</dbReference>
<feature type="binding site" evidence="6">
    <location>
        <begin position="117"/>
        <end position="122"/>
    </location>
    <ligand>
        <name>ATP</name>
        <dbReference type="ChEBI" id="CHEBI:30616"/>
    </ligand>
</feature>
<evidence type="ECO:0000256" key="4">
    <source>
        <dbReference type="ARBA" id="ARBA00023186"/>
    </source>
</evidence>
<dbReference type="NCBIfam" id="NF003555">
    <property type="entry name" value="PRK05218.1"/>
    <property type="match status" value="1"/>
</dbReference>
<feature type="region of interest" description="C" evidence="5">
    <location>
        <begin position="560"/>
        <end position="634"/>
    </location>
</feature>